<dbReference type="Proteomes" id="UP000576082">
    <property type="component" value="Unassembled WGS sequence"/>
</dbReference>
<evidence type="ECO:0000313" key="2">
    <source>
        <dbReference type="Proteomes" id="UP000576082"/>
    </source>
</evidence>
<sequence>MSTLEKLRNLNSNEQTVTHEYLLQEDHYDLLMDLAEAETDDEEEEIFEQMTEVPNLAYIASIIEYWENKVGSAAIKREIDRGYQVSMEDKSELEETVCEELSLEFSRFTVEIDDEIIRVQVVSND</sequence>
<accession>A0A7X9RVR0</accession>
<keyword evidence="2" id="KW-1185">Reference proteome</keyword>
<evidence type="ECO:0000313" key="1">
    <source>
        <dbReference type="EMBL" id="NME69617.1"/>
    </source>
</evidence>
<gene>
    <name evidence="1" type="ORF">HHU12_16685</name>
</gene>
<dbReference type="AlphaFoldDB" id="A0A7X9RVR0"/>
<dbReference type="EMBL" id="JABANE010000045">
    <property type="protein sequence ID" value="NME69617.1"/>
    <property type="molecule type" value="Genomic_DNA"/>
</dbReference>
<dbReference type="RefSeq" id="WP_169657883.1">
    <property type="nucleotide sequence ID" value="NZ_JABANE010000045.1"/>
</dbReference>
<proteinExistence type="predicted"/>
<protein>
    <submittedName>
        <fullName evidence="1">Uncharacterized protein</fullName>
    </submittedName>
</protein>
<organism evidence="1 2">
    <name type="scientific">Flammeovirga aprica JL-4</name>
    <dbReference type="NCBI Taxonomy" id="694437"/>
    <lineage>
        <taxon>Bacteria</taxon>
        <taxon>Pseudomonadati</taxon>
        <taxon>Bacteroidota</taxon>
        <taxon>Cytophagia</taxon>
        <taxon>Cytophagales</taxon>
        <taxon>Flammeovirgaceae</taxon>
        <taxon>Flammeovirga</taxon>
    </lineage>
</organism>
<comment type="caution">
    <text evidence="1">The sequence shown here is derived from an EMBL/GenBank/DDBJ whole genome shotgun (WGS) entry which is preliminary data.</text>
</comment>
<name>A0A7X9RVR0_9BACT</name>
<reference evidence="1 2" key="1">
    <citation type="submission" date="2020-04" db="EMBL/GenBank/DDBJ databases">
        <title>Flammeovirga sp. SR4, a novel species isolated from seawater.</title>
        <authorList>
            <person name="Wang X."/>
        </authorList>
    </citation>
    <scope>NUCLEOTIDE SEQUENCE [LARGE SCALE GENOMIC DNA]</scope>
    <source>
        <strain evidence="1 2">ATCC 23126</strain>
    </source>
</reference>